<organism evidence="2 3">
    <name type="scientific">Candidatus Daviesbacteria bacterium RIFCSPHIGHO2_02_FULL_43_12</name>
    <dbReference type="NCBI Taxonomy" id="1797776"/>
    <lineage>
        <taxon>Bacteria</taxon>
        <taxon>Candidatus Daviesiibacteriota</taxon>
    </lineage>
</organism>
<dbReference type="InterPro" id="IPR029044">
    <property type="entry name" value="Nucleotide-diphossugar_trans"/>
</dbReference>
<comment type="caution">
    <text evidence="2">The sequence shown here is derived from an EMBL/GenBank/DDBJ whole genome shotgun (WGS) entry which is preliminary data.</text>
</comment>
<dbReference type="SUPFAM" id="SSF53448">
    <property type="entry name" value="Nucleotide-diphospho-sugar transferases"/>
    <property type="match status" value="1"/>
</dbReference>
<dbReference type="Gene3D" id="3.90.550.10">
    <property type="entry name" value="Spore Coat Polysaccharide Biosynthesis Protein SpsA, Chain A"/>
    <property type="match status" value="1"/>
</dbReference>
<dbReference type="InterPro" id="IPR001173">
    <property type="entry name" value="Glyco_trans_2-like"/>
</dbReference>
<dbReference type="InterPro" id="IPR050256">
    <property type="entry name" value="Glycosyltransferase_2"/>
</dbReference>
<dbReference type="PANTHER" id="PTHR48090:SF7">
    <property type="entry name" value="RFBJ PROTEIN"/>
    <property type="match status" value="1"/>
</dbReference>
<evidence type="ECO:0000259" key="1">
    <source>
        <dbReference type="Pfam" id="PF00535"/>
    </source>
</evidence>
<proteinExistence type="predicted"/>
<reference evidence="2 3" key="1">
    <citation type="journal article" date="2016" name="Nat. Commun.">
        <title>Thousands of microbial genomes shed light on interconnected biogeochemical processes in an aquifer system.</title>
        <authorList>
            <person name="Anantharaman K."/>
            <person name="Brown C.T."/>
            <person name="Hug L.A."/>
            <person name="Sharon I."/>
            <person name="Castelle C.J."/>
            <person name="Probst A.J."/>
            <person name="Thomas B.C."/>
            <person name="Singh A."/>
            <person name="Wilkins M.J."/>
            <person name="Karaoz U."/>
            <person name="Brodie E.L."/>
            <person name="Williams K.H."/>
            <person name="Hubbard S.S."/>
            <person name="Banfield J.F."/>
        </authorList>
    </citation>
    <scope>NUCLEOTIDE SEQUENCE [LARGE SCALE GENOMIC DNA]</scope>
</reference>
<feature type="domain" description="Glycosyltransferase 2-like" evidence="1">
    <location>
        <begin position="37"/>
        <end position="128"/>
    </location>
</feature>
<dbReference type="PANTHER" id="PTHR48090">
    <property type="entry name" value="UNDECAPRENYL-PHOSPHATE 4-DEOXY-4-FORMAMIDO-L-ARABINOSE TRANSFERASE-RELATED"/>
    <property type="match status" value="1"/>
</dbReference>
<evidence type="ECO:0000313" key="3">
    <source>
        <dbReference type="Proteomes" id="UP000177328"/>
    </source>
</evidence>
<evidence type="ECO:0000313" key="2">
    <source>
        <dbReference type="EMBL" id="OGE41318.1"/>
    </source>
</evidence>
<dbReference type="Proteomes" id="UP000177328">
    <property type="component" value="Unassembled WGS sequence"/>
</dbReference>
<protein>
    <recommendedName>
        <fullName evidence="1">Glycosyltransferase 2-like domain-containing protein</fullName>
    </recommendedName>
</protein>
<dbReference type="AlphaFoldDB" id="A0A1F5KK62"/>
<accession>A0A1F5KK62</accession>
<sequence>MSNSKKNKSKITISLVLIVRNERASSSALFSKLPLKSVDDVYVIDGNSTDGTQNFFKKKRIKVYEQTIKGLGEATFEARKQCKTKAMIFFHPDGNEDPKDIKKVAELLRAGHQFVIPSRMIKGAWNEEDSKFFKPRKWVNQMLASLANFLFNHTKSYVSEIVQGFRGINLESYDRLALDKSDCTIDFQMVIRAMKNKVQITEFPTREGHRLFGETNFKSWETGKLELKMLIREIFDLATYPKL</sequence>
<dbReference type="Pfam" id="PF00535">
    <property type="entry name" value="Glycos_transf_2"/>
    <property type="match status" value="1"/>
</dbReference>
<name>A0A1F5KK62_9BACT</name>
<gene>
    <name evidence="2" type="ORF">A3D25_02220</name>
</gene>
<dbReference type="EMBL" id="MFDD01000002">
    <property type="protein sequence ID" value="OGE41318.1"/>
    <property type="molecule type" value="Genomic_DNA"/>
</dbReference>